<evidence type="ECO:0000313" key="3">
    <source>
        <dbReference type="EMBL" id="MFD1055569.1"/>
    </source>
</evidence>
<comment type="similarity">
    <text evidence="1">Belongs to the YciI family.</text>
</comment>
<evidence type="ECO:0000256" key="1">
    <source>
        <dbReference type="ARBA" id="ARBA00007689"/>
    </source>
</evidence>
<dbReference type="Gene3D" id="3.30.70.1060">
    <property type="entry name" value="Dimeric alpha+beta barrel"/>
    <property type="match status" value="1"/>
</dbReference>
<protein>
    <submittedName>
        <fullName evidence="3">YciI family protein</fullName>
    </submittedName>
</protein>
<accession>A0ABW3N1K5</accession>
<dbReference type="Proteomes" id="UP001597046">
    <property type="component" value="Unassembled WGS sequence"/>
</dbReference>
<comment type="caution">
    <text evidence="3">The sequence shown here is derived from an EMBL/GenBank/DDBJ whole genome shotgun (WGS) entry which is preliminary data.</text>
</comment>
<evidence type="ECO:0000313" key="4">
    <source>
        <dbReference type="Proteomes" id="UP001597046"/>
    </source>
</evidence>
<dbReference type="SUPFAM" id="SSF54909">
    <property type="entry name" value="Dimeric alpha+beta barrel"/>
    <property type="match status" value="1"/>
</dbReference>
<dbReference type="EMBL" id="JBHTKH010000009">
    <property type="protein sequence ID" value="MFD1055569.1"/>
    <property type="molecule type" value="Genomic_DNA"/>
</dbReference>
<evidence type="ECO:0000259" key="2">
    <source>
        <dbReference type="Pfam" id="PF03795"/>
    </source>
</evidence>
<dbReference type="InterPro" id="IPR005545">
    <property type="entry name" value="YCII"/>
</dbReference>
<sequence length="111" mass="11719">MSKYVFIYHAPVTPAEAAPPSPEQMDAVMGEWNAWAARVGDGLVDFGTPLAGGVRVTKDGTSPSSREVAGYSIIEADDMDAALELAKGHPHLNMPGGCEIEVHEAQQIPGM</sequence>
<dbReference type="InterPro" id="IPR011008">
    <property type="entry name" value="Dimeric_a/b-barrel"/>
</dbReference>
<feature type="domain" description="YCII-related" evidence="2">
    <location>
        <begin position="41"/>
        <end position="102"/>
    </location>
</feature>
<dbReference type="RefSeq" id="WP_386053601.1">
    <property type="nucleotide sequence ID" value="NZ_JBHTKH010000009.1"/>
</dbReference>
<gene>
    <name evidence="3" type="ORF">ACFQ2V_14740</name>
</gene>
<dbReference type="Pfam" id="PF03795">
    <property type="entry name" value="YCII"/>
    <property type="match status" value="1"/>
</dbReference>
<name>A0ABW3N1K5_9MICO</name>
<keyword evidence="4" id="KW-1185">Reference proteome</keyword>
<organism evidence="3 4">
    <name type="scientific">Terrabacter terrigena</name>
    <dbReference type="NCBI Taxonomy" id="574718"/>
    <lineage>
        <taxon>Bacteria</taxon>
        <taxon>Bacillati</taxon>
        <taxon>Actinomycetota</taxon>
        <taxon>Actinomycetes</taxon>
        <taxon>Micrococcales</taxon>
        <taxon>Intrasporangiaceae</taxon>
        <taxon>Terrabacter</taxon>
    </lineage>
</organism>
<proteinExistence type="inferred from homology"/>
<reference evidence="4" key="1">
    <citation type="journal article" date="2019" name="Int. J. Syst. Evol. Microbiol.">
        <title>The Global Catalogue of Microorganisms (GCM) 10K type strain sequencing project: providing services to taxonomists for standard genome sequencing and annotation.</title>
        <authorList>
            <consortium name="The Broad Institute Genomics Platform"/>
            <consortium name="The Broad Institute Genome Sequencing Center for Infectious Disease"/>
            <person name="Wu L."/>
            <person name="Ma J."/>
        </authorList>
    </citation>
    <scope>NUCLEOTIDE SEQUENCE [LARGE SCALE GENOMIC DNA]</scope>
    <source>
        <strain evidence="4">CCUG 57508</strain>
    </source>
</reference>